<gene>
    <name evidence="2" type="ORF">FN846DRAFT_930030</name>
</gene>
<proteinExistence type="predicted"/>
<dbReference type="InParanoid" id="A0A5J5F9P6"/>
<sequence>MHFVWVVSAPIAAGCVVLHYHKKRACDANGEGGNKVKEQATKQAARASDERSKKAMQTNKQTPERLGLCMGRIKNGRRTRPF</sequence>
<comment type="caution">
    <text evidence="2">The sequence shown here is derived from an EMBL/GenBank/DDBJ whole genome shotgun (WGS) entry which is preliminary data.</text>
</comment>
<reference evidence="2 3" key="1">
    <citation type="submission" date="2019-09" db="EMBL/GenBank/DDBJ databases">
        <title>Draft genome of the ectomycorrhizal ascomycete Sphaerosporella brunnea.</title>
        <authorList>
            <consortium name="DOE Joint Genome Institute"/>
            <person name="Benucci G.M."/>
            <person name="Marozzi G."/>
            <person name="Antonielli L."/>
            <person name="Sanchez S."/>
            <person name="Marco P."/>
            <person name="Wang X."/>
            <person name="Falini L.B."/>
            <person name="Barry K."/>
            <person name="Haridas S."/>
            <person name="Lipzen A."/>
            <person name="Labutti K."/>
            <person name="Grigoriev I.V."/>
            <person name="Murat C."/>
            <person name="Martin F."/>
            <person name="Albertini E."/>
            <person name="Donnini D."/>
            <person name="Bonito G."/>
        </authorList>
    </citation>
    <scope>NUCLEOTIDE SEQUENCE [LARGE SCALE GENOMIC DNA]</scope>
    <source>
        <strain evidence="2 3">Sb_GMNB300</strain>
    </source>
</reference>
<feature type="region of interest" description="Disordered" evidence="1">
    <location>
        <begin position="28"/>
        <end position="82"/>
    </location>
</feature>
<evidence type="ECO:0000256" key="1">
    <source>
        <dbReference type="SAM" id="MobiDB-lite"/>
    </source>
</evidence>
<protein>
    <submittedName>
        <fullName evidence="2">Uncharacterized protein</fullName>
    </submittedName>
</protein>
<organism evidence="2 3">
    <name type="scientific">Sphaerosporella brunnea</name>
    <dbReference type="NCBI Taxonomy" id="1250544"/>
    <lineage>
        <taxon>Eukaryota</taxon>
        <taxon>Fungi</taxon>
        <taxon>Dikarya</taxon>
        <taxon>Ascomycota</taxon>
        <taxon>Pezizomycotina</taxon>
        <taxon>Pezizomycetes</taxon>
        <taxon>Pezizales</taxon>
        <taxon>Pyronemataceae</taxon>
        <taxon>Sphaerosporella</taxon>
    </lineage>
</organism>
<dbReference type="EMBL" id="VXIS01000015">
    <property type="protein sequence ID" value="KAA8913422.1"/>
    <property type="molecule type" value="Genomic_DNA"/>
</dbReference>
<keyword evidence="3" id="KW-1185">Reference proteome</keyword>
<dbReference type="Proteomes" id="UP000326924">
    <property type="component" value="Unassembled WGS sequence"/>
</dbReference>
<evidence type="ECO:0000313" key="2">
    <source>
        <dbReference type="EMBL" id="KAA8913422.1"/>
    </source>
</evidence>
<accession>A0A5J5F9P6</accession>
<dbReference type="AlphaFoldDB" id="A0A5J5F9P6"/>
<name>A0A5J5F9P6_9PEZI</name>
<evidence type="ECO:0000313" key="3">
    <source>
        <dbReference type="Proteomes" id="UP000326924"/>
    </source>
</evidence>